<dbReference type="Pfam" id="PF04932">
    <property type="entry name" value="Wzy_C"/>
    <property type="match status" value="1"/>
</dbReference>
<feature type="transmembrane region" description="Helical" evidence="5">
    <location>
        <begin position="162"/>
        <end position="189"/>
    </location>
</feature>
<evidence type="ECO:0000259" key="6">
    <source>
        <dbReference type="Pfam" id="PF04932"/>
    </source>
</evidence>
<feature type="transmembrane region" description="Helical" evidence="5">
    <location>
        <begin position="256"/>
        <end position="274"/>
    </location>
</feature>
<feature type="transmembrane region" description="Helical" evidence="5">
    <location>
        <begin position="427"/>
        <end position="450"/>
    </location>
</feature>
<dbReference type="InterPro" id="IPR007016">
    <property type="entry name" value="O-antigen_ligase-rel_domated"/>
</dbReference>
<keyword evidence="7" id="KW-0436">Ligase</keyword>
<dbReference type="RefSeq" id="WP_074704650.1">
    <property type="nucleotide sequence ID" value="NZ_FNOP01000003.1"/>
</dbReference>
<proteinExistence type="predicted"/>
<feature type="transmembrane region" description="Helical" evidence="5">
    <location>
        <begin position="280"/>
        <end position="297"/>
    </location>
</feature>
<organism evidence="7 8">
    <name type="scientific">Acidaminococcus fermentans</name>
    <dbReference type="NCBI Taxonomy" id="905"/>
    <lineage>
        <taxon>Bacteria</taxon>
        <taxon>Bacillati</taxon>
        <taxon>Bacillota</taxon>
        <taxon>Negativicutes</taxon>
        <taxon>Acidaminococcales</taxon>
        <taxon>Acidaminococcaceae</taxon>
        <taxon>Acidaminococcus</taxon>
    </lineage>
</organism>
<evidence type="ECO:0000256" key="2">
    <source>
        <dbReference type="ARBA" id="ARBA00022692"/>
    </source>
</evidence>
<dbReference type="AlphaFoldDB" id="A0A1H2USC0"/>
<keyword evidence="4 5" id="KW-0472">Membrane</keyword>
<feature type="transmembrane region" description="Helical" evidence="5">
    <location>
        <begin position="309"/>
        <end position="328"/>
    </location>
</feature>
<sequence length="513" mass="58492">MGNQQFIIKISIISLIFDNIPKILQLNTISSGLANKLAWYPLSVLLLLKIIEFYKGKIKLGIQEKNQLKFIGLLLCVFLICNIQGLLIYPYYDELLAGPLSQIEKLPHLLQFLQQHDVIVSVQNIFMSWIGVRAIKGTILNVIYTFGFSFIIYLIIKKEYPAYVKLLYKCTAVSICIISVYSCIELFYLAGNPVAKIILVNINPMLHPIAVEHGWWPKLLSEHQVRSVFSEPSRMGNYAAFALPFLWTQFLKAKKIVSLKAVSLIFYTFLIFMTKARTPVAMYWGLLGLFIVTVIVYTRKKYFRQIAGILTVSALSLLLSLSFMKIFMVQQQEVSVESYLSDNVGSLTKGNARSNGARYALIRSNFKTGIEHPVFGVGNQLTSSYTVHNFNEYDLQNREVQLWVRSFKEKGVLRYGLDAMNEYVSQFAQYGIIGLLVFLFPLFFILIQLFHKLKHTDRDEQLDTLAVTLSLIGSAVAGCNGSLTLLYTYWVILAYAYANVYQDIPKIQRLEAK</sequence>
<dbReference type="InterPro" id="IPR051533">
    <property type="entry name" value="WaaL-like"/>
</dbReference>
<keyword evidence="3 5" id="KW-1133">Transmembrane helix</keyword>
<comment type="caution">
    <text evidence="7">The sequence shown here is derived from an EMBL/GenBank/DDBJ whole genome shotgun (WGS) entry which is preliminary data.</text>
</comment>
<evidence type="ECO:0000256" key="5">
    <source>
        <dbReference type="SAM" id="Phobius"/>
    </source>
</evidence>
<comment type="subcellular location">
    <subcellularLocation>
        <location evidence="1">Membrane</location>
        <topology evidence="1">Multi-pass membrane protein</topology>
    </subcellularLocation>
</comment>
<evidence type="ECO:0000313" key="7">
    <source>
        <dbReference type="EMBL" id="SDW59021.1"/>
    </source>
</evidence>
<dbReference type="PANTHER" id="PTHR37422:SF17">
    <property type="entry name" value="O-ANTIGEN LIGASE"/>
    <property type="match status" value="1"/>
</dbReference>
<evidence type="ECO:0000256" key="4">
    <source>
        <dbReference type="ARBA" id="ARBA00023136"/>
    </source>
</evidence>
<reference evidence="7 8" key="1">
    <citation type="submission" date="2016-10" db="EMBL/GenBank/DDBJ databases">
        <authorList>
            <person name="Varghese N."/>
            <person name="Submissions S."/>
        </authorList>
    </citation>
    <scope>NUCLEOTIDE SEQUENCE [LARGE SCALE GENOMIC DNA]</scope>
    <source>
        <strain evidence="7 8">WCC6</strain>
    </source>
</reference>
<name>A0A1H2USC0_ACIFE</name>
<evidence type="ECO:0000313" key="8">
    <source>
        <dbReference type="Proteomes" id="UP000182379"/>
    </source>
</evidence>
<feature type="transmembrane region" description="Helical" evidence="5">
    <location>
        <begin position="68"/>
        <end position="92"/>
    </location>
</feature>
<dbReference type="EMBL" id="FNOP01000003">
    <property type="protein sequence ID" value="SDW59021.1"/>
    <property type="molecule type" value="Genomic_DNA"/>
</dbReference>
<accession>A0A1H2USC0</accession>
<evidence type="ECO:0000256" key="1">
    <source>
        <dbReference type="ARBA" id="ARBA00004141"/>
    </source>
</evidence>
<gene>
    <name evidence="7" type="ORF">SAMN05216495_10313</name>
</gene>
<protein>
    <submittedName>
        <fullName evidence="7">O-Antigen ligase</fullName>
    </submittedName>
</protein>
<evidence type="ECO:0000256" key="3">
    <source>
        <dbReference type="ARBA" id="ARBA00022989"/>
    </source>
</evidence>
<dbReference type="GO" id="GO:0016874">
    <property type="term" value="F:ligase activity"/>
    <property type="evidence" value="ECO:0007669"/>
    <property type="project" value="UniProtKB-KW"/>
</dbReference>
<dbReference type="PANTHER" id="PTHR37422">
    <property type="entry name" value="TEICHURONIC ACID BIOSYNTHESIS PROTEIN TUAE"/>
    <property type="match status" value="1"/>
</dbReference>
<dbReference type="GO" id="GO:0016020">
    <property type="term" value="C:membrane"/>
    <property type="evidence" value="ECO:0007669"/>
    <property type="project" value="UniProtKB-SubCell"/>
</dbReference>
<feature type="transmembrane region" description="Helical" evidence="5">
    <location>
        <begin position="139"/>
        <end position="156"/>
    </location>
</feature>
<dbReference type="Proteomes" id="UP000182379">
    <property type="component" value="Unassembled WGS sequence"/>
</dbReference>
<keyword evidence="2 5" id="KW-0812">Transmembrane</keyword>
<feature type="domain" description="O-antigen ligase-related" evidence="6">
    <location>
        <begin position="263"/>
        <end position="439"/>
    </location>
</feature>